<evidence type="ECO:0000313" key="2">
    <source>
        <dbReference type="Proteomes" id="UP000515823"/>
    </source>
</evidence>
<dbReference type="InterPro" id="IPR049739">
    <property type="entry name" value="YraL-like"/>
</dbReference>
<evidence type="ECO:0000313" key="1">
    <source>
        <dbReference type="EMBL" id="QNM05153.1"/>
    </source>
</evidence>
<dbReference type="EMBL" id="CP060634">
    <property type="protein sequence ID" value="QNM05153.1"/>
    <property type="molecule type" value="Genomic_DNA"/>
</dbReference>
<protein>
    <recommendedName>
        <fullName evidence="3">Mor transcription activator domain-containing protein</fullName>
    </recommendedName>
</protein>
<dbReference type="InterPro" id="IPR052411">
    <property type="entry name" value="c-mor_Regulatory_Protein"/>
</dbReference>
<dbReference type="Proteomes" id="UP000515823">
    <property type="component" value="Chromosome"/>
</dbReference>
<dbReference type="KEGG" id="qdo:H9Q78_11990"/>
<dbReference type="PANTHER" id="PTHR37812:SF1">
    <property type="entry name" value="MU-LIKE PROPHAGE FLUMU PROTEIN C"/>
    <property type="match status" value="1"/>
</dbReference>
<sequence>MRYKNANAVLPEGLVRELQEYIQGGYLYVPVERSRQKRWGEVSGYREELQQRNDKIKEEYRGGSAIEVLADRYGLSVYAIRKILYQR</sequence>
<evidence type="ECO:0008006" key="3">
    <source>
        <dbReference type="Google" id="ProtNLM"/>
    </source>
</evidence>
<dbReference type="SUPFAM" id="SSF46689">
    <property type="entry name" value="Homeodomain-like"/>
    <property type="match status" value="1"/>
</dbReference>
<dbReference type="InterPro" id="IPR009057">
    <property type="entry name" value="Homeodomain-like_sf"/>
</dbReference>
<organism evidence="1 2">
    <name type="scientific">Qiania dongpingensis</name>
    <dbReference type="NCBI Taxonomy" id="2763669"/>
    <lineage>
        <taxon>Bacteria</taxon>
        <taxon>Bacillati</taxon>
        <taxon>Bacillota</taxon>
        <taxon>Clostridia</taxon>
        <taxon>Lachnospirales</taxon>
        <taxon>Lachnospiraceae</taxon>
        <taxon>Qiania</taxon>
    </lineage>
</organism>
<dbReference type="NCBIfam" id="NF040785">
    <property type="entry name" value="CD3324_fam"/>
    <property type="match status" value="1"/>
</dbReference>
<accession>A0A7G9G2X1</accession>
<proteinExistence type="predicted"/>
<reference evidence="1 2" key="1">
    <citation type="submission" date="2020-08" db="EMBL/GenBank/DDBJ databases">
        <authorList>
            <person name="Liu C."/>
            <person name="Sun Q."/>
        </authorList>
    </citation>
    <scope>NUCLEOTIDE SEQUENCE [LARGE SCALE GENOMIC DNA]</scope>
    <source>
        <strain evidence="1 2">NSJ-38</strain>
    </source>
</reference>
<name>A0A7G9G2X1_9FIRM</name>
<gene>
    <name evidence="1" type="ORF">H9Q78_11990</name>
</gene>
<dbReference type="RefSeq" id="WP_249301962.1">
    <property type="nucleotide sequence ID" value="NZ_CP060634.1"/>
</dbReference>
<dbReference type="AlphaFoldDB" id="A0A7G9G2X1"/>
<dbReference type="Gene3D" id="1.10.10.60">
    <property type="entry name" value="Homeodomain-like"/>
    <property type="match status" value="1"/>
</dbReference>
<keyword evidence="2" id="KW-1185">Reference proteome</keyword>
<dbReference type="PANTHER" id="PTHR37812">
    <property type="entry name" value="MU-LIKE PROPHAGE FLUMU PROTEIN C"/>
    <property type="match status" value="1"/>
</dbReference>